<evidence type="ECO:0000313" key="1">
    <source>
        <dbReference type="EMBL" id="EFG85524.1"/>
    </source>
</evidence>
<dbReference type="EMBL" id="ADTV01000004">
    <property type="protein sequence ID" value="EFG85524.1"/>
    <property type="molecule type" value="Genomic_DNA"/>
</dbReference>
<name>D5QB38_NOVHA</name>
<sequence length="34" mass="3978">MTDRTLFNATCRNVHGLRPWAASWAISMQRRMAK</sequence>
<evidence type="ECO:0000313" key="2">
    <source>
        <dbReference type="Proteomes" id="UP000006468"/>
    </source>
</evidence>
<dbReference type="HOGENOM" id="CLU_3374259_0_0_5"/>
<gene>
    <name evidence="1" type="ORF">GXY_01646</name>
</gene>
<accession>D5QB38</accession>
<proteinExistence type="predicted"/>
<organism evidence="1 2">
    <name type="scientific">Novacetimonas hansenii ATCC 23769</name>
    <dbReference type="NCBI Taxonomy" id="714995"/>
    <lineage>
        <taxon>Bacteria</taxon>
        <taxon>Pseudomonadati</taxon>
        <taxon>Pseudomonadota</taxon>
        <taxon>Alphaproteobacteria</taxon>
        <taxon>Acetobacterales</taxon>
        <taxon>Acetobacteraceae</taxon>
        <taxon>Novacetimonas</taxon>
    </lineage>
</organism>
<reference evidence="1 2" key="1">
    <citation type="journal article" date="2010" name="J. Bacteriol.">
        <title>Genome sequence of a cellulose-producing bacterium, Gluconacetobacter hansenii ATCC 23769.</title>
        <authorList>
            <person name="Iyer P.R."/>
            <person name="Geib S.M."/>
            <person name="Catchmark J."/>
            <person name="Kao T.H."/>
            <person name="Tien M."/>
        </authorList>
    </citation>
    <scope>NUCLEOTIDE SEQUENCE [LARGE SCALE GENOMIC DNA]</scope>
    <source>
        <strain evidence="1 2">ATCC 23769</strain>
    </source>
</reference>
<dbReference type="Proteomes" id="UP000006468">
    <property type="component" value="Chromosome"/>
</dbReference>
<dbReference type="AlphaFoldDB" id="D5QB38"/>
<comment type="caution">
    <text evidence="1">The sequence shown here is derived from an EMBL/GenBank/DDBJ whole genome shotgun (WGS) entry which is preliminary data.</text>
</comment>
<protein>
    <submittedName>
        <fullName evidence="1">Uncharacterized protein</fullName>
    </submittedName>
</protein>